<reference evidence="1 2" key="1">
    <citation type="journal article" date="2022" name="Hortic Res">
        <title>A haplotype resolved chromosomal level avocado genome allows analysis of novel avocado genes.</title>
        <authorList>
            <person name="Nath O."/>
            <person name="Fletcher S.J."/>
            <person name="Hayward A."/>
            <person name="Shaw L.M."/>
            <person name="Masouleh A.K."/>
            <person name="Furtado A."/>
            <person name="Henry R.J."/>
            <person name="Mitter N."/>
        </authorList>
    </citation>
    <scope>NUCLEOTIDE SEQUENCE [LARGE SCALE GENOMIC DNA]</scope>
    <source>
        <strain evidence="2">cv. Hass</strain>
    </source>
</reference>
<protein>
    <submittedName>
        <fullName evidence="1">Uncharacterized protein</fullName>
    </submittedName>
</protein>
<accession>A0ACC2LYM1</accession>
<sequence>MEGLIPFTFISIMKKRDGSEYNRLSSGSSRGNSFLLLENRGSFDDSSQKRTRSDIQSTPKSEFLGWRSPGLDSHPSQMIHKRSSYQHQKMDSNTRFGS</sequence>
<dbReference type="Proteomes" id="UP001234297">
    <property type="component" value="Chromosome 3"/>
</dbReference>
<keyword evidence="2" id="KW-1185">Reference proteome</keyword>
<name>A0ACC2LYM1_PERAE</name>
<evidence type="ECO:0000313" key="1">
    <source>
        <dbReference type="EMBL" id="KAJ8638298.1"/>
    </source>
</evidence>
<evidence type="ECO:0000313" key="2">
    <source>
        <dbReference type="Proteomes" id="UP001234297"/>
    </source>
</evidence>
<dbReference type="EMBL" id="CM056811">
    <property type="protein sequence ID" value="KAJ8638298.1"/>
    <property type="molecule type" value="Genomic_DNA"/>
</dbReference>
<proteinExistence type="predicted"/>
<organism evidence="1 2">
    <name type="scientific">Persea americana</name>
    <name type="common">Avocado</name>
    <dbReference type="NCBI Taxonomy" id="3435"/>
    <lineage>
        <taxon>Eukaryota</taxon>
        <taxon>Viridiplantae</taxon>
        <taxon>Streptophyta</taxon>
        <taxon>Embryophyta</taxon>
        <taxon>Tracheophyta</taxon>
        <taxon>Spermatophyta</taxon>
        <taxon>Magnoliopsida</taxon>
        <taxon>Magnoliidae</taxon>
        <taxon>Laurales</taxon>
        <taxon>Lauraceae</taxon>
        <taxon>Persea</taxon>
    </lineage>
</organism>
<comment type="caution">
    <text evidence="1">The sequence shown here is derived from an EMBL/GenBank/DDBJ whole genome shotgun (WGS) entry which is preliminary data.</text>
</comment>
<gene>
    <name evidence="1" type="ORF">MRB53_012565</name>
</gene>